<dbReference type="RefSeq" id="WP_149073552.1">
    <property type="nucleotide sequence ID" value="NZ_CP043329.1"/>
</dbReference>
<protein>
    <submittedName>
        <fullName evidence="1">Uncharacterized protein</fullName>
    </submittedName>
</protein>
<dbReference type="Proteomes" id="UP000323653">
    <property type="component" value="Chromosome"/>
</dbReference>
<accession>A0A5C0VD81</accession>
<sequence>MKVGIGSVGGNFSYGIFPEGRWNAVTAYAVKIYDYRNNSEIKKVKDILKTASRPNTGGYITAKNILNSSYIEANQEMLFFIDETLMK</sequence>
<evidence type="ECO:0000313" key="2">
    <source>
        <dbReference type="Proteomes" id="UP000323653"/>
    </source>
</evidence>
<reference evidence="1 2" key="1">
    <citation type="submission" date="2019-08" db="EMBL/GenBank/DDBJ databases">
        <title>Pedobacter sp. nov., isolated from Han river, South Korea.</title>
        <authorList>
            <person name="Lee D.-H."/>
            <person name="Kim Y.-S."/>
            <person name="Hwang E.-M."/>
            <person name="Le Tran T.C."/>
            <person name="Cha C.-J."/>
        </authorList>
    </citation>
    <scope>NUCLEOTIDE SEQUENCE [LARGE SCALE GENOMIC DNA]</scope>
    <source>
        <strain evidence="1 2">CJ43</strain>
    </source>
</reference>
<name>A0A5C0VD81_9SPHI</name>
<proteinExistence type="predicted"/>
<dbReference type="KEGG" id="pej:FYC62_00685"/>
<dbReference type="EMBL" id="CP043329">
    <property type="protein sequence ID" value="QEK50346.1"/>
    <property type="molecule type" value="Genomic_DNA"/>
</dbReference>
<dbReference type="AlphaFoldDB" id="A0A5C0VD81"/>
<evidence type="ECO:0000313" key="1">
    <source>
        <dbReference type="EMBL" id="QEK50346.1"/>
    </source>
</evidence>
<organism evidence="1 2">
    <name type="scientific">Pedobacter aquae</name>
    <dbReference type="NCBI Taxonomy" id="2605747"/>
    <lineage>
        <taxon>Bacteria</taxon>
        <taxon>Pseudomonadati</taxon>
        <taxon>Bacteroidota</taxon>
        <taxon>Sphingobacteriia</taxon>
        <taxon>Sphingobacteriales</taxon>
        <taxon>Sphingobacteriaceae</taxon>
        <taxon>Pedobacter</taxon>
    </lineage>
</organism>
<gene>
    <name evidence="1" type="ORF">FYC62_00685</name>
</gene>
<keyword evidence="2" id="KW-1185">Reference proteome</keyword>